<evidence type="ECO:0000313" key="2">
    <source>
        <dbReference type="EMBL" id="CAB4694377.1"/>
    </source>
</evidence>
<gene>
    <name evidence="2" type="ORF">UFOPK2366_00923</name>
</gene>
<dbReference type="SUPFAM" id="SSF56112">
    <property type="entry name" value="Protein kinase-like (PK-like)"/>
    <property type="match status" value="1"/>
</dbReference>
<evidence type="ECO:0000259" key="1">
    <source>
        <dbReference type="Pfam" id="PF01636"/>
    </source>
</evidence>
<dbReference type="PANTHER" id="PTHR21310">
    <property type="entry name" value="AMINOGLYCOSIDE PHOSPHOTRANSFERASE-RELATED-RELATED"/>
    <property type="match status" value="1"/>
</dbReference>
<dbReference type="Gene3D" id="3.90.1200.10">
    <property type="match status" value="1"/>
</dbReference>
<dbReference type="Gene3D" id="3.30.200.20">
    <property type="entry name" value="Phosphorylase Kinase, domain 1"/>
    <property type="match status" value="1"/>
</dbReference>
<dbReference type="EMBL" id="CAEZXM010000154">
    <property type="protein sequence ID" value="CAB4694377.1"/>
    <property type="molecule type" value="Genomic_DNA"/>
</dbReference>
<proteinExistence type="predicted"/>
<feature type="domain" description="Aminoglycoside phosphotransferase" evidence="1">
    <location>
        <begin position="54"/>
        <end position="267"/>
    </location>
</feature>
<dbReference type="InterPro" id="IPR011009">
    <property type="entry name" value="Kinase-like_dom_sf"/>
</dbReference>
<sequence>MNNPDEMPARIAAFLAEQEPEWRDIEVVAYEVMTGGYSRLLGKAHVRHAEGEEVLVLRGDPPPGRALVDTDRGQEFEVITTVSEHGVRTPRTRYFDDAGLHLGTRALVIEYTASDSFLPYATGGGSLEGLNIKLADALASYHRLPLSSLPARLERPADWNTYIGHRIDEWRRTADAHVEDLPILRYVAAWLDAHRPPEVPLTLIHGDLQSANLMLAADGHFEILDWELASIGDPREDIGYFKAVAQIAPPDLLDDAGVMGFCERYRELTGLDEAQVNPVTVAYFLILGVVGTVRRLLEGGAAYSRDENTLLASLFNLNSVVFGSGVWIGASKQLEPILAAMKGAM</sequence>
<accession>A0A6J6P6G6</accession>
<dbReference type="Pfam" id="PF01636">
    <property type="entry name" value="APH"/>
    <property type="match status" value="1"/>
</dbReference>
<name>A0A6J6P6G6_9ZZZZ</name>
<dbReference type="CDD" id="cd05154">
    <property type="entry name" value="ACAD10_11_N-like"/>
    <property type="match status" value="1"/>
</dbReference>
<dbReference type="AlphaFoldDB" id="A0A6J6P6G6"/>
<reference evidence="2" key="1">
    <citation type="submission" date="2020-05" db="EMBL/GenBank/DDBJ databases">
        <authorList>
            <person name="Chiriac C."/>
            <person name="Salcher M."/>
            <person name="Ghai R."/>
            <person name="Kavagutti S V."/>
        </authorList>
    </citation>
    <scope>NUCLEOTIDE SEQUENCE</scope>
</reference>
<protein>
    <submittedName>
        <fullName evidence="2">Unannotated protein</fullName>
    </submittedName>
</protein>
<organism evidence="2">
    <name type="scientific">freshwater metagenome</name>
    <dbReference type="NCBI Taxonomy" id="449393"/>
    <lineage>
        <taxon>unclassified sequences</taxon>
        <taxon>metagenomes</taxon>
        <taxon>ecological metagenomes</taxon>
    </lineage>
</organism>
<dbReference type="InterPro" id="IPR051678">
    <property type="entry name" value="AGP_Transferase"/>
</dbReference>
<dbReference type="InterPro" id="IPR041726">
    <property type="entry name" value="ACAD10_11_N"/>
</dbReference>
<dbReference type="InterPro" id="IPR002575">
    <property type="entry name" value="Aminoglycoside_PTrfase"/>
</dbReference>